<evidence type="ECO:0000313" key="2">
    <source>
        <dbReference type="EMBL" id="SHG74767.1"/>
    </source>
</evidence>
<evidence type="ECO:0000256" key="1">
    <source>
        <dbReference type="SAM" id="Phobius"/>
    </source>
</evidence>
<dbReference type="AlphaFoldDB" id="A0A1M5MBS8"/>
<keyword evidence="1" id="KW-0812">Transmembrane</keyword>
<gene>
    <name evidence="2" type="ORF">SAMN05444320_11365</name>
</gene>
<keyword evidence="1" id="KW-0472">Membrane</keyword>
<proteinExistence type="predicted"/>
<feature type="transmembrane region" description="Helical" evidence="1">
    <location>
        <begin position="12"/>
        <end position="32"/>
    </location>
</feature>
<organism evidence="2 3">
    <name type="scientific">Streptoalloteichus hindustanus</name>
    <dbReference type="NCBI Taxonomy" id="2017"/>
    <lineage>
        <taxon>Bacteria</taxon>
        <taxon>Bacillati</taxon>
        <taxon>Actinomycetota</taxon>
        <taxon>Actinomycetes</taxon>
        <taxon>Pseudonocardiales</taxon>
        <taxon>Pseudonocardiaceae</taxon>
        <taxon>Streptoalloteichus</taxon>
    </lineage>
</organism>
<name>A0A1M5MBS8_STRHI</name>
<keyword evidence="1" id="KW-1133">Transmembrane helix</keyword>
<evidence type="ECO:0000313" key="3">
    <source>
        <dbReference type="Proteomes" id="UP000184501"/>
    </source>
</evidence>
<keyword evidence="3" id="KW-1185">Reference proteome</keyword>
<reference evidence="2 3" key="1">
    <citation type="submission" date="2016-11" db="EMBL/GenBank/DDBJ databases">
        <authorList>
            <person name="Jaros S."/>
            <person name="Januszkiewicz K."/>
            <person name="Wedrychowicz H."/>
        </authorList>
    </citation>
    <scope>NUCLEOTIDE SEQUENCE [LARGE SCALE GENOMIC DNA]</scope>
    <source>
        <strain evidence="2 3">DSM 44523</strain>
    </source>
</reference>
<dbReference type="STRING" id="2017.SAMN05444320_11365"/>
<protein>
    <submittedName>
        <fullName evidence="2">Uncharacterized protein</fullName>
    </submittedName>
</protein>
<dbReference type="EMBL" id="FQVN01000013">
    <property type="protein sequence ID" value="SHG74767.1"/>
    <property type="molecule type" value="Genomic_DNA"/>
</dbReference>
<accession>A0A1M5MBS8</accession>
<dbReference type="Proteomes" id="UP000184501">
    <property type="component" value="Unassembled WGS sequence"/>
</dbReference>
<sequence length="39" mass="4299">MWHALSEAIALFAISLLGWLVLGIPTLLGALIERLRPKD</sequence>